<dbReference type="VEuPathDB" id="FungiDB:RhiirA1_424910"/>
<keyword evidence="1" id="KW-1133">Transmembrane helix</keyword>
<dbReference type="AlphaFoldDB" id="A0A2I1ETP6"/>
<evidence type="ECO:0000256" key="1">
    <source>
        <dbReference type="SAM" id="Phobius"/>
    </source>
</evidence>
<feature type="transmembrane region" description="Helical" evidence="1">
    <location>
        <begin position="149"/>
        <end position="171"/>
    </location>
</feature>
<dbReference type="VEuPathDB" id="FungiDB:RhiirFUN_021542"/>
<accession>A0A2I1ETP6</accession>
<evidence type="ECO:0000313" key="4">
    <source>
        <dbReference type="Proteomes" id="UP000232688"/>
    </source>
</evidence>
<reference evidence="2 5" key="1">
    <citation type="submission" date="2016-04" db="EMBL/GenBank/DDBJ databases">
        <title>Genome analyses suggest a sexual origin of heterokaryosis in a supposedly ancient asexual fungus.</title>
        <authorList>
            <person name="Ropars J."/>
            <person name="Sedzielewska K."/>
            <person name="Noel J."/>
            <person name="Charron P."/>
            <person name="Farinelli L."/>
            <person name="Marton T."/>
            <person name="Kruger M."/>
            <person name="Pelin A."/>
            <person name="Brachmann A."/>
            <person name="Corradi N."/>
        </authorList>
    </citation>
    <scope>NUCLEOTIDE SEQUENCE [LARGE SCALE GENOMIC DNA]</scope>
    <source>
        <strain evidence="2 5">A5</strain>
    </source>
</reference>
<organism evidence="2 5">
    <name type="scientific">Rhizophagus irregularis</name>
    <dbReference type="NCBI Taxonomy" id="588596"/>
    <lineage>
        <taxon>Eukaryota</taxon>
        <taxon>Fungi</taxon>
        <taxon>Fungi incertae sedis</taxon>
        <taxon>Mucoromycota</taxon>
        <taxon>Glomeromycotina</taxon>
        <taxon>Glomeromycetes</taxon>
        <taxon>Glomerales</taxon>
        <taxon>Glomeraceae</taxon>
        <taxon>Rhizophagus</taxon>
    </lineage>
</organism>
<gene>
    <name evidence="3" type="ORF">RhiirA1_424910</name>
    <name evidence="2" type="ORF">RhiirA5_361024</name>
</gene>
<reference evidence="3 4" key="4">
    <citation type="submission" date="2017-10" db="EMBL/GenBank/DDBJ databases">
        <title>Genome analyses suggest a sexual origin of heterokaryosis in a supposedly ancient asexual fungus.</title>
        <authorList>
            <person name="Corradi N."/>
            <person name="Sedzielewska K."/>
            <person name="Noel J."/>
            <person name="Charron P."/>
            <person name="Farinelli L."/>
            <person name="Marton T."/>
            <person name="Kruger M."/>
            <person name="Pelin A."/>
            <person name="Brachmann A."/>
            <person name="Corradi N."/>
        </authorList>
    </citation>
    <scope>NUCLEOTIDE SEQUENCE [LARGE SCALE GENOMIC DNA]</scope>
    <source>
        <strain evidence="3 4">A1</strain>
    </source>
</reference>
<dbReference type="EMBL" id="LLXH01000996">
    <property type="protein sequence ID" value="PKC61369.1"/>
    <property type="molecule type" value="Genomic_DNA"/>
</dbReference>
<evidence type="ECO:0000313" key="3">
    <source>
        <dbReference type="EMBL" id="PKC61369.1"/>
    </source>
</evidence>
<comment type="caution">
    <text evidence="2">The sequence shown here is derived from an EMBL/GenBank/DDBJ whole genome shotgun (WGS) entry which is preliminary data.</text>
</comment>
<dbReference type="OrthoDB" id="2303598at2759"/>
<dbReference type="Proteomes" id="UP000232722">
    <property type="component" value="Unassembled WGS sequence"/>
</dbReference>
<proteinExistence type="predicted"/>
<keyword evidence="1" id="KW-0812">Transmembrane</keyword>
<evidence type="ECO:0000313" key="5">
    <source>
        <dbReference type="Proteomes" id="UP000232722"/>
    </source>
</evidence>
<reference evidence="2 5" key="2">
    <citation type="submission" date="2017-09" db="EMBL/GenBank/DDBJ databases">
        <title>Extensive intraspecific genome diversity in a model arbuscular mycorrhizal fungus.</title>
        <authorList>
            <person name="Chen E.C."/>
            <person name="Morin E."/>
            <person name="Beaudet D."/>
            <person name="Noel J."/>
            <person name="Ndikumana S."/>
            <person name="Charron P."/>
            <person name="St-Onge C."/>
            <person name="Giorgi J."/>
            <person name="Grigoriev I.V."/>
            <person name="Roux C."/>
            <person name="Martin F.M."/>
            <person name="Corradi N."/>
        </authorList>
    </citation>
    <scope>NUCLEOTIDE SEQUENCE [LARGE SCALE GENOMIC DNA]</scope>
    <source>
        <strain evidence="2 5">A5</strain>
    </source>
</reference>
<dbReference type="VEuPathDB" id="FungiDB:FUN_009720"/>
<protein>
    <submittedName>
        <fullName evidence="2">Uncharacterized protein</fullName>
    </submittedName>
</protein>
<name>A0A2I1ETP6_9GLOM</name>
<keyword evidence="1" id="KW-0472">Membrane</keyword>
<dbReference type="EMBL" id="LLXJ01000843">
    <property type="protein sequence ID" value="PKC05711.1"/>
    <property type="molecule type" value="Genomic_DNA"/>
</dbReference>
<reference evidence="3 4" key="3">
    <citation type="submission" date="2017-10" db="EMBL/GenBank/DDBJ databases">
        <title>Extensive intraspecific genome diversity in a model arbuscular mycorrhizal fungus.</title>
        <authorList>
            <person name="Chen E.C.H."/>
            <person name="Morin E."/>
            <person name="Baudet D."/>
            <person name="Noel J."/>
            <person name="Ndikumana S."/>
            <person name="Charron P."/>
            <person name="St-Onge C."/>
            <person name="Giorgi J."/>
            <person name="Grigoriev I.V."/>
            <person name="Roux C."/>
            <person name="Martin F.M."/>
            <person name="Corradi N."/>
        </authorList>
    </citation>
    <scope>NUCLEOTIDE SEQUENCE [LARGE SCALE GENOMIC DNA]</scope>
    <source>
        <strain evidence="3 4">A1</strain>
    </source>
</reference>
<evidence type="ECO:0000313" key="2">
    <source>
        <dbReference type="EMBL" id="PKC05711.1"/>
    </source>
</evidence>
<dbReference type="Proteomes" id="UP000232688">
    <property type="component" value="Unassembled WGS sequence"/>
</dbReference>
<sequence length="172" mass="20171">MTNENYEQLIRNLDWKSCTLRASAERMNELISFGNDLYGVEDFRMKKLYWLMEIWHAQTSYAMDRFHANDIHTWIALNKPSFEDLIQYESRAYIVFSALAQMNVNTPASQITESKYLGDILGELEDAFGWKSTELYELGRSRKNKKDDFSGDIVFALVLSMIGFILIQIFFF</sequence>